<dbReference type="EMBL" id="SCWD01000001">
    <property type="protein sequence ID" value="TDM04638.1"/>
    <property type="molecule type" value="Genomic_DNA"/>
</dbReference>
<dbReference type="NCBIfam" id="TIGR00543">
    <property type="entry name" value="isochor_syn"/>
    <property type="match status" value="1"/>
</dbReference>
<keyword evidence="4 7" id="KW-0413">Isomerase</keyword>
<dbReference type="Proteomes" id="UP000295280">
    <property type="component" value="Unassembled WGS sequence"/>
</dbReference>
<dbReference type="Pfam" id="PF00425">
    <property type="entry name" value="Chorismate_bind"/>
    <property type="match status" value="1"/>
</dbReference>
<keyword evidence="8" id="KW-1185">Reference proteome</keyword>
<dbReference type="InterPro" id="IPR015890">
    <property type="entry name" value="Chorismate_C"/>
</dbReference>
<evidence type="ECO:0000256" key="2">
    <source>
        <dbReference type="ARBA" id="ARBA00005297"/>
    </source>
</evidence>
<evidence type="ECO:0000313" key="8">
    <source>
        <dbReference type="Proteomes" id="UP000295280"/>
    </source>
</evidence>
<evidence type="ECO:0000256" key="1">
    <source>
        <dbReference type="ARBA" id="ARBA00000799"/>
    </source>
</evidence>
<evidence type="ECO:0000256" key="3">
    <source>
        <dbReference type="ARBA" id="ARBA00012824"/>
    </source>
</evidence>
<comment type="caution">
    <text evidence="7">The sequence shown here is derived from an EMBL/GenBank/DDBJ whole genome shotgun (WGS) entry which is preliminary data.</text>
</comment>
<gene>
    <name evidence="7" type="ORF">ERX40_05555</name>
</gene>
<dbReference type="PANTHER" id="PTHR42839">
    <property type="entry name" value="ISOCHORISMATE SYNTHASE ENTC"/>
    <property type="match status" value="1"/>
</dbReference>
<name>A0A9Q8CL32_9STAP</name>
<sequence length="410" mass="46126">MSKEKIQVIERAGLPESPAELFGAAARYKGERYFYMNKDRSEWLMGLGHAFVIKEKRRSPGRITEQYQALLERVEGPHSVRLFGGFQFDDGDSALFSDFGHSHFVWPKIQVICRGHELTYTYTDMTEEEIIDWRQSAETAAPNITAIDNLDEEKFLSNVRTAVAAMNNHLFDKVVLSRQKKVTAENEIDSAWLLQNGLKNHENSYLVLIEQNDKIFVSRTPEQLVKVENQVLSTNAIAGTMSRSVVHAEEKLLGDAKNLGEHAIVVRSIEADIDDFTSEVKMPASPQIMVNNFFYHLYTPIEARISEGDILAVSHALHPTPALGGFPKEKAARFIKEVEGDRGFYGAPIGYITPDFDGEFIVAIRSMLIHRETAVLFAGCGVVKDSVPESELFETEIKFKPMLQLLGVTQ</sequence>
<dbReference type="PANTHER" id="PTHR42839:SF1">
    <property type="entry name" value="ISOCHORISMATE SYNTHASE MENF"/>
    <property type="match status" value="1"/>
</dbReference>
<dbReference type="InterPro" id="IPR004561">
    <property type="entry name" value="IsoChor_synthase"/>
</dbReference>
<dbReference type="GO" id="GO:0009697">
    <property type="term" value="P:salicylic acid biosynthetic process"/>
    <property type="evidence" value="ECO:0007669"/>
    <property type="project" value="TreeGrafter"/>
</dbReference>
<protein>
    <recommendedName>
        <fullName evidence="3">isochorismate synthase</fullName>
        <ecNumber evidence="3">5.4.4.2</ecNumber>
    </recommendedName>
    <alternativeName>
        <fullName evidence="5">Isochorismate mutase</fullName>
    </alternativeName>
</protein>
<dbReference type="RefSeq" id="WP_133417496.1">
    <property type="nucleotide sequence ID" value="NZ_SCWD01000001.1"/>
</dbReference>
<dbReference type="GO" id="GO:0008909">
    <property type="term" value="F:isochorismate synthase activity"/>
    <property type="evidence" value="ECO:0007669"/>
    <property type="project" value="UniProtKB-EC"/>
</dbReference>
<dbReference type="Gene3D" id="3.60.120.10">
    <property type="entry name" value="Anthranilate synthase"/>
    <property type="match status" value="1"/>
</dbReference>
<feature type="domain" description="Chorismate-utilising enzyme C-terminal" evidence="6">
    <location>
        <begin position="152"/>
        <end position="398"/>
    </location>
</feature>
<evidence type="ECO:0000259" key="6">
    <source>
        <dbReference type="Pfam" id="PF00425"/>
    </source>
</evidence>
<accession>A0A9Q8CL32</accession>
<dbReference type="OrthoDB" id="9803598at2"/>
<comment type="catalytic activity">
    <reaction evidence="1">
        <text>chorismate = isochorismate</text>
        <dbReference type="Rhea" id="RHEA:18985"/>
        <dbReference type="ChEBI" id="CHEBI:29748"/>
        <dbReference type="ChEBI" id="CHEBI:29780"/>
        <dbReference type="EC" id="5.4.4.2"/>
    </reaction>
</comment>
<proteinExistence type="inferred from homology"/>
<evidence type="ECO:0000313" key="7">
    <source>
        <dbReference type="EMBL" id="TDM04638.1"/>
    </source>
</evidence>
<dbReference type="EC" id="5.4.4.2" evidence="3"/>
<evidence type="ECO:0000256" key="5">
    <source>
        <dbReference type="ARBA" id="ARBA00041564"/>
    </source>
</evidence>
<dbReference type="AlphaFoldDB" id="A0A9Q8CL32"/>
<evidence type="ECO:0000256" key="4">
    <source>
        <dbReference type="ARBA" id="ARBA00023235"/>
    </source>
</evidence>
<comment type="similarity">
    <text evidence="2">Belongs to the isochorismate synthase family.</text>
</comment>
<dbReference type="InterPro" id="IPR005801">
    <property type="entry name" value="ADC_synthase"/>
</dbReference>
<dbReference type="SUPFAM" id="SSF56322">
    <property type="entry name" value="ADC synthase"/>
    <property type="match status" value="1"/>
</dbReference>
<reference evidence="7 8" key="1">
    <citation type="submission" date="2019-01" db="EMBL/GenBank/DDBJ databases">
        <title>Draft genome sequences of the type strains of six Macrococcus species.</title>
        <authorList>
            <person name="Mazhar S."/>
            <person name="Altermann E."/>
            <person name="Hill C."/>
            <person name="Mcauliffe O."/>
        </authorList>
    </citation>
    <scope>NUCLEOTIDE SEQUENCE [LARGE SCALE GENOMIC DNA]</scope>
    <source>
        <strain evidence="7 8">ATCC 51828</strain>
    </source>
</reference>
<organism evidence="7 8">
    <name type="scientific">Macrococcus carouselicus</name>
    <dbReference type="NCBI Taxonomy" id="69969"/>
    <lineage>
        <taxon>Bacteria</taxon>
        <taxon>Bacillati</taxon>
        <taxon>Bacillota</taxon>
        <taxon>Bacilli</taxon>
        <taxon>Bacillales</taxon>
        <taxon>Staphylococcaceae</taxon>
        <taxon>Macrococcus</taxon>
    </lineage>
</organism>